<keyword evidence="14" id="KW-1133">Transmembrane helix</keyword>
<dbReference type="GO" id="GO:0009244">
    <property type="term" value="P:lipopolysaccharide core region biosynthetic process"/>
    <property type="evidence" value="ECO:0007669"/>
    <property type="project" value="TreeGrafter"/>
</dbReference>
<evidence type="ECO:0000256" key="13">
    <source>
        <dbReference type="HAMAP-Rule" id="MF_00409"/>
    </source>
</evidence>
<sequence length="324" mass="35777">MNWIEKCWYGKSRLVWLLMPFAWLYSLITAIRRALFRLGIKQQHRLPVPVIIVGNISVGGTGKTPFTLMLCQLLQSQGWRPGIVSRGYGAQIVKPRLVTVNANAIDVGDEPLLLAQRSGCPVVVYPNRVQAAEYLLQQTDVDIIISDDGLQHYALQRDVEIVLVDGLRGLGNEQLLPAGPLREKRWRLAQADLVISNSQALPYADGVMDIIPSAAKALNSERTLEPSSVTLVAAIGNPTRFANTVQQAGFSILQQHYFVDHHQFTPADFANISTPILMTEKDAVKCRAFAKNDWFSLGVNAQLDAAATTKLSTLLTQLRSTYGT</sequence>
<dbReference type="NCBIfam" id="TIGR00682">
    <property type="entry name" value="lpxK"/>
    <property type="match status" value="1"/>
</dbReference>
<dbReference type="EMBL" id="MKEK01000001">
    <property type="protein sequence ID" value="OEY69526.1"/>
    <property type="molecule type" value="Genomic_DNA"/>
</dbReference>
<dbReference type="UniPathway" id="UPA00359">
    <property type="reaction ID" value="UER00482"/>
</dbReference>
<reference evidence="16" key="1">
    <citation type="submission" date="2016-09" db="EMBL/GenBank/DDBJ databases">
        <authorList>
            <person name="Wan X."/>
            <person name="Hou S."/>
        </authorList>
    </citation>
    <scope>NUCLEOTIDE SEQUENCE [LARGE SCALE GENOMIC DNA]</scope>
    <source>
        <strain evidence="16">KH87</strain>
    </source>
</reference>
<feature type="binding site" evidence="13">
    <location>
        <begin position="57"/>
        <end position="64"/>
    </location>
    <ligand>
        <name>ATP</name>
        <dbReference type="ChEBI" id="CHEBI:30616"/>
    </ligand>
</feature>
<dbReference type="GO" id="GO:0009029">
    <property type="term" value="F:lipid-A 4'-kinase activity"/>
    <property type="evidence" value="ECO:0007669"/>
    <property type="project" value="UniProtKB-UniRule"/>
</dbReference>
<keyword evidence="6 13" id="KW-0441">Lipid A biosynthesis</keyword>
<dbReference type="GO" id="GO:0005524">
    <property type="term" value="F:ATP binding"/>
    <property type="evidence" value="ECO:0007669"/>
    <property type="project" value="UniProtKB-UniRule"/>
</dbReference>
<evidence type="ECO:0000256" key="12">
    <source>
        <dbReference type="ARBA" id="ARBA00029757"/>
    </source>
</evidence>
<evidence type="ECO:0000313" key="15">
    <source>
        <dbReference type="EMBL" id="OEY69526.1"/>
    </source>
</evidence>
<keyword evidence="5 13" id="KW-0444">Lipid biosynthesis</keyword>
<evidence type="ECO:0000256" key="10">
    <source>
        <dbReference type="ARBA" id="ARBA00022840"/>
    </source>
</evidence>
<dbReference type="GO" id="GO:0005886">
    <property type="term" value="C:plasma membrane"/>
    <property type="evidence" value="ECO:0007669"/>
    <property type="project" value="TreeGrafter"/>
</dbReference>
<dbReference type="InterPro" id="IPR003758">
    <property type="entry name" value="LpxK"/>
</dbReference>
<comment type="similarity">
    <text evidence="13">Belongs to the LpxK family.</text>
</comment>
<protein>
    <recommendedName>
        <fullName evidence="4 13">Tetraacyldisaccharide 4'-kinase</fullName>
        <ecNumber evidence="3 13">2.7.1.130</ecNumber>
    </recommendedName>
    <alternativeName>
        <fullName evidence="12 13">Lipid A 4'-kinase</fullName>
    </alternativeName>
</protein>
<dbReference type="AlphaFoldDB" id="A0A1E7Q5V6"/>
<keyword evidence="8 13" id="KW-0547">Nucleotide-binding</keyword>
<keyword evidence="7 13" id="KW-0808">Transferase</keyword>
<dbReference type="PANTHER" id="PTHR42724">
    <property type="entry name" value="TETRAACYLDISACCHARIDE 4'-KINASE"/>
    <property type="match status" value="1"/>
</dbReference>
<dbReference type="GO" id="GO:0009245">
    <property type="term" value="P:lipid A biosynthetic process"/>
    <property type="evidence" value="ECO:0007669"/>
    <property type="project" value="UniProtKB-UniRule"/>
</dbReference>
<dbReference type="HAMAP" id="MF_00409">
    <property type="entry name" value="LpxK"/>
    <property type="match status" value="1"/>
</dbReference>
<evidence type="ECO:0000256" key="1">
    <source>
        <dbReference type="ARBA" id="ARBA00002274"/>
    </source>
</evidence>
<dbReference type="PANTHER" id="PTHR42724:SF1">
    <property type="entry name" value="TETRAACYLDISACCHARIDE 4'-KINASE, MITOCHONDRIAL-RELATED"/>
    <property type="match status" value="1"/>
</dbReference>
<dbReference type="STRING" id="1628148.BI198_08110"/>
<name>A0A1E7Q5V6_9GAMM</name>
<evidence type="ECO:0000256" key="6">
    <source>
        <dbReference type="ARBA" id="ARBA00022556"/>
    </source>
</evidence>
<evidence type="ECO:0000256" key="8">
    <source>
        <dbReference type="ARBA" id="ARBA00022741"/>
    </source>
</evidence>
<dbReference type="Proteomes" id="UP000242258">
    <property type="component" value="Unassembled WGS sequence"/>
</dbReference>
<keyword evidence="14" id="KW-0472">Membrane</keyword>
<feature type="transmembrane region" description="Helical" evidence="14">
    <location>
        <begin position="14"/>
        <end position="35"/>
    </location>
</feature>
<dbReference type="RefSeq" id="WP_070049096.1">
    <property type="nucleotide sequence ID" value="NZ_CBCSDO010000005.1"/>
</dbReference>
<keyword evidence="9 13" id="KW-0418">Kinase</keyword>
<comment type="catalytic activity">
    <reaction evidence="13">
        <text>a lipid A disaccharide + ATP = a lipid IVA + ADP + H(+)</text>
        <dbReference type="Rhea" id="RHEA:67840"/>
        <dbReference type="ChEBI" id="CHEBI:15378"/>
        <dbReference type="ChEBI" id="CHEBI:30616"/>
        <dbReference type="ChEBI" id="CHEBI:176343"/>
        <dbReference type="ChEBI" id="CHEBI:176425"/>
        <dbReference type="ChEBI" id="CHEBI:456216"/>
        <dbReference type="EC" id="2.7.1.130"/>
    </reaction>
</comment>
<keyword evidence="10 13" id="KW-0067">ATP-binding</keyword>
<evidence type="ECO:0000313" key="16">
    <source>
        <dbReference type="Proteomes" id="UP000242258"/>
    </source>
</evidence>
<evidence type="ECO:0000256" key="14">
    <source>
        <dbReference type="SAM" id="Phobius"/>
    </source>
</evidence>
<evidence type="ECO:0000256" key="5">
    <source>
        <dbReference type="ARBA" id="ARBA00022516"/>
    </source>
</evidence>
<gene>
    <name evidence="13" type="primary">lpxK</name>
    <name evidence="15" type="ORF">BI198_08110</name>
</gene>
<evidence type="ECO:0000256" key="9">
    <source>
        <dbReference type="ARBA" id="ARBA00022777"/>
    </source>
</evidence>
<comment type="pathway">
    <text evidence="2 13">Glycolipid biosynthesis; lipid IV(A) biosynthesis; lipid IV(A) from (3R)-3-hydroxytetradecanoyl-[acyl-carrier-protein] and UDP-N-acetyl-alpha-D-glucosamine: step 6/6.</text>
</comment>
<organism evidence="15 16">
    <name type="scientific">Rheinheimera salexigens</name>
    <dbReference type="NCBI Taxonomy" id="1628148"/>
    <lineage>
        <taxon>Bacteria</taxon>
        <taxon>Pseudomonadati</taxon>
        <taxon>Pseudomonadota</taxon>
        <taxon>Gammaproteobacteria</taxon>
        <taxon>Chromatiales</taxon>
        <taxon>Chromatiaceae</taxon>
        <taxon>Rheinheimera</taxon>
    </lineage>
</organism>
<keyword evidence="14" id="KW-0812">Transmembrane</keyword>
<evidence type="ECO:0000256" key="4">
    <source>
        <dbReference type="ARBA" id="ARBA00016436"/>
    </source>
</evidence>
<dbReference type="Pfam" id="PF02606">
    <property type="entry name" value="LpxK"/>
    <property type="match status" value="1"/>
</dbReference>
<comment type="caution">
    <text evidence="15">The sequence shown here is derived from an EMBL/GenBank/DDBJ whole genome shotgun (WGS) entry which is preliminary data.</text>
</comment>
<dbReference type="EC" id="2.7.1.130" evidence="3 13"/>
<evidence type="ECO:0000256" key="11">
    <source>
        <dbReference type="ARBA" id="ARBA00023098"/>
    </source>
</evidence>
<evidence type="ECO:0000256" key="7">
    <source>
        <dbReference type="ARBA" id="ARBA00022679"/>
    </source>
</evidence>
<proteinExistence type="inferred from homology"/>
<evidence type="ECO:0000256" key="3">
    <source>
        <dbReference type="ARBA" id="ARBA00012071"/>
    </source>
</evidence>
<dbReference type="InterPro" id="IPR027417">
    <property type="entry name" value="P-loop_NTPase"/>
</dbReference>
<accession>A0A1E7Q5V6</accession>
<dbReference type="SUPFAM" id="SSF52540">
    <property type="entry name" value="P-loop containing nucleoside triphosphate hydrolases"/>
    <property type="match status" value="1"/>
</dbReference>
<keyword evidence="11 13" id="KW-0443">Lipid metabolism</keyword>
<evidence type="ECO:0000256" key="2">
    <source>
        <dbReference type="ARBA" id="ARBA00004870"/>
    </source>
</evidence>
<comment type="function">
    <text evidence="1 13">Transfers the gamma-phosphate of ATP to the 4'-position of a tetraacyldisaccharide 1-phosphate intermediate (termed DS-1-P) to form tetraacyldisaccharide 1,4'-bis-phosphate (lipid IVA).</text>
</comment>
<keyword evidence="16" id="KW-1185">Reference proteome</keyword>